<dbReference type="KEGG" id="fmu:J7337_010086"/>
<organism evidence="2 3">
    <name type="scientific">Fusarium musae</name>
    <dbReference type="NCBI Taxonomy" id="1042133"/>
    <lineage>
        <taxon>Eukaryota</taxon>
        <taxon>Fungi</taxon>
        <taxon>Dikarya</taxon>
        <taxon>Ascomycota</taxon>
        <taxon>Pezizomycotina</taxon>
        <taxon>Sordariomycetes</taxon>
        <taxon>Hypocreomycetidae</taxon>
        <taxon>Hypocreales</taxon>
        <taxon>Nectriaceae</taxon>
        <taxon>Fusarium</taxon>
    </lineage>
</organism>
<dbReference type="AlphaFoldDB" id="A0A9P8IMV5"/>
<dbReference type="RefSeq" id="XP_044678267.1">
    <property type="nucleotide sequence ID" value="XM_044827673.1"/>
</dbReference>
<evidence type="ECO:0000256" key="1">
    <source>
        <dbReference type="SAM" id="MobiDB-lite"/>
    </source>
</evidence>
<sequence>MFCDDRCLDNPYEDDLVTNIGRFDILEVFTKISWLLSRYVELQLFRYLQNAANNASDDIYEQRSFIYSALYLLGHSFLTSSTKISGPDPIEEMFKSSIKDHSDRERRVRLALWIYVSITVGQLRSGADFWGNLPNELKAFRGGLPKKFRESFDEFNNSLHMNMKIEQGTKARFLQQLHSGQRTQEPKEGPAPPSDIDHDRFLWQIPTPQEALTKEWLLVTTGLWTAQRTGASNETDRSCT</sequence>
<name>A0A9P8IMV5_9HYPO</name>
<accession>A0A9P8IMV5</accession>
<dbReference type="Proteomes" id="UP000827133">
    <property type="component" value="Unassembled WGS sequence"/>
</dbReference>
<evidence type="ECO:0000313" key="2">
    <source>
        <dbReference type="EMBL" id="KAG9499267.1"/>
    </source>
</evidence>
<comment type="caution">
    <text evidence="2">The sequence shown here is derived from an EMBL/GenBank/DDBJ whole genome shotgun (WGS) entry which is preliminary data.</text>
</comment>
<evidence type="ECO:0000313" key="3">
    <source>
        <dbReference type="Proteomes" id="UP000827133"/>
    </source>
</evidence>
<protein>
    <submittedName>
        <fullName evidence="2">Uncharacterized protein</fullName>
    </submittedName>
</protein>
<reference evidence="2" key="1">
    <citation type="journal article" date="2021" name="Mol. Plant Microbe Interact.">
        <title>Telomere to telomere genome assembly of Fusarium musae F31, causal agent of crown rot disease of banana.</title>
        <authorList>
            <person name="Degradi L."/>
            <person name="Tava V."/>
            <person name="Kunova A."/>
            <person name="Cortesi P."/>
            <person name="Saracchi M."/>
            <person name="Pasquali M."/>
        </authorList>
    </citation>
    <scope>NUCLEOTIDE SEQUENCE</scope>
    <source>
        <strain evidence="2">F31</strain>
    </source>
</reference>
<feature type="region of interest" description="Disordered" evidence="1">
    <location>
        <begin position="179"/>
        <end position="199"/>
    </location>
</feature>
<keyword evidence="3" id="KW-1185">Reference proteome</keyword>
<dbReference type="GeneID" id="68317942"/>
<dbReference type="EMBL" id="JAHBCI010000007">
    <property type="protein sequence ID" value="KAG9499267.1"/>
    <property type="molecule type" value="Genomic_DNA"/>
</dbReference>
<proteinExistence type="predicted"/>
<gene>
    <name evidence="2" type="ORF">J7337_010086</name>
</gene>